<dbReference type="Gene3D" id="3.40.1410.10">
    <property type="entry name" value="Chorismate lyase-like"/>
    <property type="match status" value="1"/>
</dbReference>
<dbReference type="SUPFAM" id="SSF64288">
    <property type="entry name" value="Chorismate lyase-like"/>
    <property type="match status" value="1"/>
</dbReference>
<evidence type="ECO:0000259" key="4">
    <source>
        <dbReference type="PROSITE" id="PS50949"/>
    </source>
</evidence>
<dbReference type="InterPro" id="IPR050679">
    <property type="entry name" value="Bact_HTH_transcr_reg"/>
</dbReference>
<keyword evidence="2" id="KW-0238">DNA-binding</keyword>
<keyword evidence="3" id="KW-0804">Transcription</keyword>
<feature type="domain" description="HTH gntR-type" evidence="4">
    <location>
        <begin position="13"/>
        <end position="81"/>
    </location>
</feature>
<evidence type="ECO:0000256" key="3">
    <source>
        <dbReference type="ARBA" id="ARBA00023163"/>
    </source>
</evidence>
<dbReference type="InterPro" id="IPR011663">
    <property type="entry name" value="UTRA"/>
</dbReference>
<evidence type="ECO:0000313" key="6">
    <source>
        <dbReference type="Proteomes" id="UP000606490"/>
    </source>
</evidence>
<comment type="caution">
    <text evidence="5">The sequence shown here is derived from an EMBL/GenBank/DDBJ whole genome shotgun (WGS) entry which is preliminary data.</text>
</comment>
<dbReference type="CDD" id="cd07377">
    <property type="entry name" value="WHTH_GntR"/>
    <property type="match status" value="1"/>
</dbReference>
<dbReference type="Pfam" id="PF07702">
    <property type="entry name" value="UTRA"/>
    <property type="match status" value="1"/>
</dbReference>
<dbReference type="EMBL" id="JAEUXJ010000034">
    <property type="protein sequence ID" value="MBL6459344.1"/>
    <property type="molecule type" value="Genomic_DNA"/>
</dbReference>
<reference evidence="5 6" key="1">
    <citation type="submission" date="2021-01" db="EMBL/GenBank/DDBJ databases">
        <title>Belnapia mucosa sp. nov. and Belnapia arida sp. nov., isolated from the Tabernas Desert (Almeria, Spain).</title>
        <authorList>
            <person name="Molina-Menor E."/>
            <person name="Vidal-Verdu A."/>
            <person name="Calonge A."/>
            <person name="Satari L."/>
            <person name="Pereto Magraner J."/>
            <person name="Porcar Miralles M."/>
        </authorList>
    </citation>
    <scope>NUCLEOTIDE SEQUENCE [LARGE SCALE GENOMIC DNA]</scope>
    <source>
        <strain evidence="5 6">T6</strain>
    </source>
</reference>
<evidence type="ECO:0000256" key="2">
    <source>
        <dbReference type="ARBA" id="ARBA00023125"/>
    </source>
</evidence>
<evidence type="ECO:0000313" key="5">
    <source>
        <dbReference type="EMBL" id="MBL6459344.1"/>
    </source>
</evidence>
<dbReference type="RefSeq" id="WP_202829077.1">
    <property type="nucleotide sequence ID" value="NZ_JAEUXJ010000034.1"/>
</dbReference>
<dbReference type="PANTHER" id="PTHR44846:SF1">
    <property type="entry name" value="MANNOSYL-D-GLYCERATE TRANSPORT_METABOLISM SYSTEM REPRESSOR MNGR-RELATED"/>
    <property type="match status" value="1"/>
</dbReference>
<accession>A0ABS1VCF3</accession>
<proteinExistence type="predicted"/>
<dbReference type="SMART" id="SM00866">
    <property type="entry name" value="UTRA"/>
    <property type="match status" value="1"/>
</dbReference>
<organism evidence="5 6">
    <name type="scientific">Belnapia mucosa</name>
    <dbReference type="NCBI Taxonomy" id="2804532"/>
    <lineage>
        <taxon>Bacteria</taxon>
        <taxon>Pseudomonadati</taxon>
        <taxon>Pseudomonadota</taxon>
        <taxon>Alphaproteobacteria</taxon>
        <taxon>Acetobacterales</taxon>
        <taxon>Roseomonadaceae</taxon>
        <taxon>Belnapia</taxon>
    </lineage>
</organism>
<dbReference type="Proteomes" id="UP000606490">
    <property type="component" value="Unassembled WGS sequence"/>
</dbReference>
<dbReference type="PROSITE" id="PS50949">
    <property type="entry name" value="HTH_GNTR"/>
    <property type="match status" value="1"/>
</dbReference>
<dbReference type="SMART" id="SM00345">
    <property type="entry name" value="HTH_GNTR"/>
    <property type="match status" value="1"/>
</dbReference>
<dbReference type="InterPro" id="IPR000524">
    <property type="entry name" value="Tscrpt_reg_HTH_GntR"/>
</dbReference>
<dbReference type="PANTHER" id="PTHR44846">
    <property type="entry name" value="MANNOSYL-D-GLYCERATE TRANSPORT/METABOLISM SYSTEM REPRESSOR MNGR-RELATED"/>
    <property type="match status" value="1"/>
</dbReference>
<dbReference type="Gene3D" id="1.10.10.10">
    <property type="entry name" value="Winged helix-like DNA-binding domain superfamily/Winged helix DNA-binding domain"/>
    <property type="match status" value="1"/>
</dbReference>
<name>A0ABS1VCF3_9PROT</name>
<evidence type="ECO:0000256" key="1">
    <source>
        <dbReference type="ARBA" id="ARBA00023015"/>
    </source>
</evidence>
<keyword evidence="1" id="KW-0805">Transcription regulation</keyword>
<gene>
    <name evidence="5" type="ORF">JMJ55_28915</name>
</gene>
<dbReference type="Pfam" id="PF00392">
    <property type="entry name" value="GntR"/>
    <property type="match status" value="1"/>
</dbReference>
<protein>
    <submittedName>
        <fullName evidence="5">GntR family transcriptional regulator</fullName>
    </submittedName>
</protein>
<keyword evidence="6" id="KW-1185">Reference proteome</keyword>
<sequence length="244" mass="27392">MNHESLALVRTAAPLYRDVAAALERAIREGVWKAGEQIPTEPELERRFGASRGTIRQAIGALAQQGWLHRQAGRGTFVLGPSFESLERYFRYESLPGSAPLSPRNRVLAQAEVAADADIAAAFGITLGAPVAWLRRLRCSGEEPFLLVDSYFPMPVWQVVKDADFTHHPLYDLFKNSYGQFVIAADEFLRADLASPSDATLLEIAAGDPVIRIERIARSFEDRPIEYRRAVGRADRFRYHVRLR</sequence>
<dbReference type="SUPFAM" id="SSF46785">
    <property type="entry name" value="Winged helix' DNA-binding domain"/>
    <property type="match status" value="1"/>
</dbReference>
<dbReference type="PRINTS" id="PR00035">
    <property type="entry name" value="HTHGNTR"/>
</dbReference>
<dbReference type="InterPro" id="IPR028978">
    <property type="entry name" value="Chorismate_lyase_/UTRA_dom_sf"/>
</dbReference>
<dbReference type="InterPro" id="IPR036390">
    <property type="entry name" value="WH_DNA-bd_sf"/>
</dbReference>
<dbReference type="InterPro" id="IPR036388">
    <property type="entry name" value="WH-like_DNA-bd_sf"/>
</dbReference>